<feature type="domain" description="Glycosyltransferase 2-like" evidence="2">
    <location>
        <begin position="5"/>
        <end position="163"/>
    </location>
</feature>
<reference evidence="3 4" key="1">
    <citation type="journal article" date="2019" name="ISME J.">
        <title>Genome analyses of uncultured TG2/ZB3 bacteria in 'Margulisbacteria' specifically attached to ectosymbiotic spirochetes of protists in the termite gut.</title>
        <authorList>
            <person name="Utami Y.D."/>
            <person name="Kuwahara H."/>
            <person name="Igai K."/>
            <person name="Murakami T."/>
            <person name="Sugaya K."/>
            <person name="Morikawa T."/>
            <person name="Nagura Y."/>
            <person name="Yuki M."/>
            <person name="Deevong P."/>
            <person name="Inoue T."/>
            <person name="Kihara K."/>
            <person name="Lo N."/>
            <person name="Yamada A."/>
            <person name="Ohkuma M."/>
            <person name="Hongoh Y."/>
        </authorList>
    </citation>
    <scope>NUCLEOTIDE SEQUENCE [LARGE SCALE GENOMIC DNA]</scope>
    <source>
        <strain evidence="3">NkOx7-01</strain>
    </source>
</reference>
<dbReference type="AlphaFoldDB" id="A0A388T8I7"/>
<dbReference type="PANTHER" id="PTHR43685:SF3">
    <property type="entry name" value="SLR2126 PROTEIN"/>
    <property type="match status" value="1"/>
</dbReference>
<evidence type="ECO:0000259" key="1">
    <source>
        <dbReference type="Pfam" id="PF00534"/>
    </source>
</evidence>
<proteinExistence type="predicted"/>
<evidence type="ECO:0000259" key="2">
    <source>
        <dbReference type="Pfam" id="PF00535"/>
    </source>
</evidence>
<dbReference type="InterPro" id="IPR050834">
    <property type="entry name" value="Glycosyltransf_2"/>
</dbReference>
<sequence>MVKLSVIIPTRDRLDCLKQTLASLQKQTFTDFEVIVSDDGSTDRTKSLAKQKFPFIFKLVSQPNLGRAAARNHGFSVAEGGIIVFIDDHIILDKDFLKEHYNTHQKFAKKGVAVARGRVEYVKDVSAVPKKPPRFTKKINKFNENSPFVNFITNNLSVSRDVLELTGGFDPDFKEYGFQDQELGFRARQRGFKFKVNPKAVGYIFKADGEDTPEILEKRLDKFRQAGRSAVLLSRKHYWAGLRAGVNLFNVFLNAILSLDNDWFLRFCRAQQAPTKDGKRWQYWRAKMRWAMFLKGLREGFDKYPADKYQPRSGDNVVMLVSHQADLSGAPISLAILANRLRGKSYYPILVLPQSGPIEQKIDSARVKVLNLSKYFKALKLYIYVARFRPAIIHANTFLTEYALDIAQKFGIKTILHVREDLSGFPALAKRLLRKARRLILISHSMVRYFDSEPTRLDVVYNAVEELPKNEPAAEIPYNLLYAGSIEKRKGLWDLARAFALVHQQNPKATLTVLGQALSSEKMYFWKIRRFLQKHGLLPAVNFAGVVNNIVPYLDKASLVVVPSHQEPFGRVVIEAMSRKKLVIAAAAGGIPEIIEQYRSGFLIEPGNPEQLAKMILYVWSKTAEQKTQIREKAYQTVAERFLPDAYVENITACYRKLQNDE</sequence>
<evidence type="ECO:0000313" key="4">
    <source>
        <dbReference type="Proteomes" id="UP000269352"/>
    </source>
</evidence>
<dbReference type="InterPro" id="IPR029044">
    <property type="entry name" value="Nucleotide-diphossugar_trans"/>
</dbReference>
<protein>
    <submittedName>
        <fullName evidence="3">Glycosyl transferase GTA-type super family</fullName>
    </submittedName>
</protein>
<dbReference type="Pfam" id="PF00534">
    <property type="entry name" value="Glycos_transf_1"/>
    <property type="match status" value="1"/>
</dbReference>
<dbReference type="SUPFAM" id="SSF53756">
    <property type="entry name" value="UDP-Glycosyltransferase/glycogen phosphorylase"/>
    <property type="match status" value="1"/>
</dbReference>
<organism evidence="3 4">
    <name type="scientific">Termititenax aidoneus</name>
    <dbReference type="NCBI Taxonomy" id="2218524"/>
    <lineage>
        <taxon>Bacteria</taxon>
        <taxon>Bacillati</taxon>
        <taxon>Candidatus Margulisiibacteriota</taxon>
        <taxon>Candidatus Termititenacia</taxon>
        <taxon>Candidatus Termititenacales</taxon>
        <taxon>Candidatus Termititenacaceae</taxon>
        <taxon>Candidatus Termititenax</taxon>
    </lineage>
</organism>
<dbReference type="Proteomes" id="UP000269352">
    <property type="component" value="Unassembled WGS sequence"/>
</dbReference>
<keyword evidence="3" id="KW-0808">Transferase</keyword>
<dbReference type="GO" id="GO:0016757">
    <property type="term" value="F:glycosyltransferase activity"/>
    <property type="evidence" value="ECO:0007669"/>
    <property type="project" value="InterPro"/>
</dbReference>
<evidence type="ECO:0000313" key="3">
    <source>
        <dbReference type="EMBL" id="GBR72489.1"/>
    </source>
</evidence>
<feature type="domain" description="Glycosyl transferase family 1" evidence="1">
    <location>
        <begin position="465"/>
        <end position="636"/>
    </location>
</feature>
<dbReference type="Pfam" id="PF00535">
    <property type="entry name" value="Glycos_transf_2"/>
    <property type="match status" value="1"/>
</dbReference>
<comment type="caution">
    <text evidence="3">The sequence shown here is derived from an EMBL/GenBank/DDBJ whole genome shotgun (WGS) entry which is preliminary data.</text>
</comment>
<dbReference type="Gene3D" id="3.90.550.10">
    <property type="entry name" value="Spore Coat Polysaccharide Biosynthesis Protein SpsA, Chain A"/>
    <property type="match status" value="1"/>
</dbReference>
<dbReference type="EMBL" id="BGZN01000001">
    <property type="protein sequence ID" value="GBR72489.1"/>
    <property type="molecule type" value="Genomic_DNA"/>
</dbReference>
<dbReference type="Gene3D" id="3.40.50.2000">
    <property type="entry name" value="Glycogen Phosphorylase B"/>
    <property type="match status" value="2"/>
</dbReference>
<keyword evidence="4" id="KW-1185">Reference proteome</keyword>
<dbReference type="PANTHER" id="PTHR43685">
    <property type="entry name" value="GLYCOSYLTRANSFERASE"/>
    <property type="match status" value="1"/>
</dbReference>
<accession>A0A388T8I7</accession>
<dbReference type="CDD" id="cd03801">
    <property type="entry name" value="GT4_PimA-like"/>
    <property type="match status" value="1"/>
</dbReference>
<dbReference type="InterPro" id="IPR001296">
    <property type="entry name" value="Glyco_trans_1"/>
</dbReference>
<gene>
    <name evidence="3" type="ORF">NO1_0011</name>
</gene>
<dbReference type="SUPFAM" id="SSF53448">
    <property type="entry name" value="Nucleotide-diphospho-sugar transferases"/>
    <property type="match status" value="1"/>
</dbReference>
<dbReference type="InterPro" id="IPR041693">
    <property type="entry name" value="Glyco_trans_4_5"/>
</dbReference>
<dbReference type="InterPro" id="IPR001173">
    <property type="entry name" value="Glyco_trans_2-like"/>
</dbReference>
<name>A0A388T8I7_TERA1</name>
<dbReference type="Pfam" id="PF16994">
    <property type="entry name" value="Glyco_trans_4_5"/>
    <property type="match status" value="1"/>
</dbReference>